<feature type="compositionally biased region" description="Low complexity" evidence="1">
    <location>
        <begin position="673"/>
        <end position="685"/>
    </location>
</feature>
<feature type="compositionally biased region" description="Low complexity" evidence="1">
    <location>
        <begin position="441"/>
        <end position="450"/>
    </location>
</feature>
<dbReference type="KEGG" id="phet:94293434"/>
<dbReference type="OrthoDB" id="273301at2759"/>
<organism evidence="3 4">
    <name type="scientific">Porcisia hertigi</name>
    <dbReference type="NCBI Taxonomy" id="2761500"/>
    <lineage>
        <taxon>Eukaryota</taxon>
        <taxon>Discoba</taxon>
        <taxon>Euglenozoa</taxon>
        <taxon>Kinetoplastea</taxon>
        <taxon>Metakinetoplastina</taxon>
        <taxon>Trypanosomatida</taxon>
        <taxon>Trypanosomatidae</taxon>
        <taxon>Leishmaniinae</taxon>
        <taxon>Porcisia</taxon>
    </lineage>
</organism>
<evidence type="ECO:0000256" key="2">
    <source>
        <dbReference type="SAM" id="SignalP"/>
    </source>
</evidence>
<reference evidence="3 4" key="1">
    <citation type="submission" date="2021-02" db="EMBL/GenBank/DDBJ databases">
        <title>Porcisia hertigi Genome sequencing and assembly.</title>
        <authorList>
            <person name="Almutairi H."/>
            <person name="Gatherer D."/>
        </authorList>
    </citation>
    <scope>NUCLEOTIDE SEQUENCE [LARGE SCALE GENOMIC DNA]</scope>
    <source>
        <strain evidence="3 4">C119</strain>
    </source>
</reference>
<evidence type="ECO:0000313" key="4">
    <source>
        <dbReference type="Proteomes" id="UP000674318"/>
    </source>
</evidence>
<feature type="chain" id="PRO_5032940768" evidence="2">
    <location>
        <begin position="34"/>
        <end position="1001"/>
    </location>
</feature>
<feature type="region of interest" description="Disordered" evidence="1">
    <location>
        <begin position="436"/>
        <end position="510"/>
    </location>
</feature>
<keyword evidence="4" id="KW-1185">Reference proteome</keyword>
<feature type="compositionally biased region" description="Low complexity" evidence="1">
    <location>
        <begin position="561"/>
        <end position="579"/>
    </location>
</feature>
<comment type="caution">
    <text evidence="3">The sequence shown here is derived from an EMBL/GenBank/DDBJ whole genome shotgun (WGS) entry which is preliminary data.</text>
</comment>
<feature type="signal peptide" evidence="2">
    <location>
        <begin position="1"/>
        <end position="33"/>
    </location>
</feature>
<dbReference type="AlphaFoldDB" id="A0A836YHP3"/>
<accession>A0A836YHP3</accession>
<feature type="region of interest" description="Disordered" evidence="1">
    <location>
        <begin position="551"/>
        <end position="580"/>
    </location>
</feature>
<proteinExistence type="predicted"/>
<feature type="compositionally biased region" description="Low complexity" evidence="1">
    <location>
        <begin position="458"/>
        <end position="486"/>
    </location>
</feature>
<sequence length="1001" mass="111467">MRTHYLYVRMHKTRWRYLLLLVLVLLFYSQCSTLRGQYTSGGVGAADLVCTGAGRSSKDRCPHLGAVGPGAKTPGVGNALGFKAKDSCFHREEPSLIARLLRGSGSTVGRLDLWEVEWRAPSNRTPHSTDAHYERGLNVAMPNASSLSLARNEPPWTIDTQCGLFATLSRGVAWLSGTLFSHKAPPYERALSAFFRARQGKTDVLPSCCRARAIHRNVQREVSNYYAFTRAFQLRVPLLLYYNRLPVYAMMQHLRLMRLRNYQLLSYMGRDHASQVRTDMLKDSVAGSPDLHARQLNFELTRLSLVFYLQRLHLRALRHADSMRLETLHFLRYLSSTIPVLRTTWVGQDYCSWPGVSCVVVRVPLNSLIDEDHPAVKALVEEIFSVCRGQQCRQRRCVAPSCSAYTRHLTRRLFTSAAPGYWVKWDRKDDTASMDELMGESAPSSPGGASDSKVVLEAAASSASPGSSSSSSKTAASPHSHSSTHTGTRRDTGGLSGADGEARSNRRTATAYKRSVWTEQVFAYENPNLLLMDPALLVDIDLQNLVQEVLQPSEGDDDARASSTTSTSSDFMDPPSDFTTPEYAEAVERPLVGDLFAMQRSLLQTIAESAPRGLRYGKQRSGSSQVTIPYTFVRVNLASMGLRGYLSDFHHTASVYDERKDAAAVTTSCPNGSSSSDGASHSQSAAERDVLTPRSDVYWGRLSFKRMLRARNLSSASPTTPLRPLASVSAIGRELHRVLRRLEKIGQRNHHHDLATYFSEVASLARFQNEEWSPYRWPEPMATITKDLTHSATRRLHTIFEDNALSMNSTDPVHNIDHNVKVFGELNPRLIGLLSLDISANPLLTHLFPLTWLSIPYLQRVHTTGTSILTPPLQLQPRLYNQSNYCPVYSAQVSEDMKVYTEDATRKKRRRDAAASVGTARDKAEGLSVTARSLHDEDFIGAIVMPPFAKIDAVFSMNTPRETTFEPQDGPITGWCNLDCYRQAVLDEGLVQGFKALLGLQ</sequence>
<name>A0A836YHP3_9TRYP</name>
<dbReference type="EMBL" id="JAFJZO010000005">
    <property type="protein sequence ID" value="KAG5511455.1"/>
    <property type="molecule type" value="Genomic_DNA"/>
</dbReference>
<dbReference type="RefSeq" id="XP_067759667.1">
    <property type="nucleotide sequence ID" value="XM_067903357.1"/>
</dbReference>
<evidence type="ECO:0000313" key="3">
    <source>
        <dbReference type="EMBL" id="KAG5511455.1"/>
    </source>
</evidence>
<dbReference type="GeneID" id="94293434"/>
<protein>
    <submittedName>
        <fullName evidence="3">Uncharacterized protein</fullName>
    </submittedName>
</protein>
<gene>
    <name evidence="3" type="ORF">JKF63_07418</name>
</gene>
<dbReference type="Proteomes" id="UP000674318">
    <property type="component" value="Unassembled WGS sequence"/>
</dbReference>
<keyword evidence="2" id="KW-0732">Signal</keyword>
<feature type="region of interest" description="Disordered" evidence="1">
    <location>
        <begin position="666"/>
        <end position="688"/>
    </location>
</feature>
<evidence type="ECO:0000256" key="1">
    <source>
        <dbReference type="SAM" id="MobiDB-lite"/>
    </source>
</evidence>